<keyword evidence="2" id="KW-0812">Transmembrane</keyword>
<dbReference type="EMBL" id="BMQA01000071">
    <property type="protein sequence ID" value="GGJ62157.1"/>
    <property type="molecule type" value="Genomic_DNA"/>
</dbReference>
<evidence type="ECO:0000256" key="1">
    <source>
        <dbReference type="SAM" id="MobiDB-lite"/>
    </source>
</evidence>
<evidence type="ECO:0000313" key="4">
    <source>
        <dbReference type="Proteomes" id="UP000657574"/>
    </source>
</evidence>
<feature type="region of interest" description="Disordered" evidence="1">
    <location>
        <begin position="169"/>
        <end position="188"/>
    </location>
</feature>
<name>A0A917P578_9ACTN</name>
<gene>
    <name evidence="3" type="ORF">GCM10010121_085970</name>
</gene>
<evidence type="ECO:0008006" key="5">
    <source>
        <dbReference type="Google" id="ProtNLM"/>
    </source>
</evidence>
<evidence type="ECO:0000313" key="3">
    <source>
        <dbReference type="EMBL" id="GGJ62157.1"/>
    </source>
</evidence>
<sequence length="188" mass="21439">MPAALCEGWELMEQSQAGAIPPERIRYRLTRLQRVLPALPSIVILMALQVLFWLDGDPFDPVVVSVVTLPLVMLITWRPFGVTLTQSAAIVHNFRHRTIPWSNVQAIRMESFFGTRTVVIYEAGGRRTRLRAPNTGFLSWDRRFEEKFHTIGRWWMDHRGPYWAPVPPPGAQWGGPPASDRNPYAPPA</sequence>
<accession>A0A917P578</accession>
<feature type="transmembrane region" description="Helical" evidence="2">
    <location>
        <begin position="35"/>
        <end position="53"/>
    </location>
</feature>
<dbReference type="Proteomes" id="UP000657574">
    <property type="component" value="Unassembled WGS sequence"/>
</dbReference>
<keyword evidence="2" id="KW-0472">Membrane</keyword>
<feature type="transmembrane region" description="Helical" evidence="2">
    <location>
        <begin position="59"/>
        <end position="77"/>
    </location>
</feature>
<keyword evidence="4" id="KW-1185">Reference proteome</keyword>
<dbReference type="AlphaFoldDB" id="A0A917P578"/>
<proteinExistence type="predicted"/>
<evidence type="ECO:0000256" key="2">
    <source>
        <dbReference type="SAM" id="Phobius"/>
    </source>
</evidence>
<comment type="caution">
    <text evidence="3">The sequence shown here is derived from an EMBL/GenBank/DDBJ whole genome shotgun (WGS) entry which is preliminary data.</text>
</comment>
<reference evidence="3" key="2">
    <citation type="submission" date="2020-09" db="EMBL/GenBank/DDBJ databases">
        <authorList>
            <person name="Sun Q."/>
            <person name="Ohkuma M."/>
        </authorList>
    </citation>
    <scope>NUCLEOTIDE SEQUENCE</scope>
    <source>
        <strain evidence="3">JCM 3086</strain>
    </source>
</reference>
<reference evidence="3" key="1">
    <citation type="journal article" date="2014" name="Int. J. Syst. Evol. Microbiol.">
        <title>Complete genome sequence of Corynebacterium casei LMG S-19264T (=DSM 44701T), isolated from a smear-ripened cheese.</title>
        <authorList>
            <consortium name="US DOE Joint Genome Institute (JGI-PGF)"/>
            <person name="Walter F."/>
            <person name="Albersmeier A."/>
            <person name="Kalinowski J."/>
            <person name="Ruckert C."/>
        </authorList>
    </citation>
    <scope>NUCLEOTIDE SEQUENCE</scope>
    <source>
        <strain evidence="3">JCM 3086</strain>
    </source>
</reference>
<protein>
    <recommendedName>
        <fullName evidence="5">PH domain-containing protein</fullName>
    </recommendedName>
</protein>
<organism evidence="3 4">
    <name type="scientific">Streptomyces brasiliensis</name>
    <dbReference type="NCBI Taxonomy" id="1954"/>
    <lineage>
        <taxon>Bacteria</taxon>
        <taxon>Bacillati</taxon>
        <taxon>Actinomycetota</taxon>
        <taxon>Actinomycetes</taxon>
        <taxon>Kitasatosporales</taxon>
        <taxon>Streptomycetaceae</taxon>
        <taxon>Streptomyces</taxon>
    </lineage>
</organism>
<keyword evidence="2" id="KW-1133">Transmembrane helix</keyword>